<evidence type="ECO:0000313" key="8">
    <source>
        <dbReference type="EMBL" id="EOA39039.1"/>
    </source>
</evidence>
<dbReference type="CDD" id="cd00266">
    <property type="entry name" value="MADS_SRF_like"/>
    <property type="match status" value="1"/>
</dbReference>
<dbReference type="GO" id="GO:0005634">
    <property type="term" value="C:nucleus"/>
    <property type="evidence" value="ECO:0007669"/>
    <property type="project" value="UniProtKB-SubCell"/>
</dbReference>
<dbReference type="EMBL" id="KB870805">
    <property type="protein sequence ID" value="EOA39039.1"/>
    <property type="molecule type" value="Genomic_DNA"/>
</dbReference>
<dbReference type="Pfam" id="PF00319">
    <property type="entry name" value="SRF-TF"/>
    <property type="match status" value="1"/>
</dbReference>
<dbReference type="InterPro" id="IPR036879">
    <property type="entry name" value="TF_MADSbox_sf"/>
</dbReference>
<dbReference type="GO" id="GO:0000987">
    <property type="term" value="F:cis-regulatory region sequence-specific DNA binding"/>
    <property type="evidence" value="ECO:0007669"/>
    <property type="project" value="InterPro"/>
</dbReference>
<reference evidence="9" key="1">
    <citation type="journal article" date="2013" name="Nat. Genet.">
        <title>The Capsella rubella genome and the genomic consequences of rapid mating system evolution.</title>
        <authorList>
            <person name="Slotte T."/>
            <person name="Hazzouri K.M."/>
            <person name="Agren J.A."/>
            <person name="Koenig D."/>
            <person name="Maumus F."/>
            <person name="Guo Y.L."/>
            <person name="Steige K."/>
            <person name="Platts A.E."/>
            <person name="Escobar J.S."/>
            <person name="Newman L.K."/>
            <person name="Wang W."/>
            <person name="Mandakova T."/>
            <person name="Vello E."/>
            <person name="Smith L.M."/>
            <person name="Henz S.R."/>
            <person name="Steffen J."/>
            <person name="Takuno S."/>
            <person name="Brandvain Y."/>
            <person name="Coop G."/>
            <person name="Andolfatto P."/>
            <person name="Hu T.T."/>
            <person name="Blanchette M."/>
            <person name="Clark R.M."/>
            <person name="Quesneville H."/>
            <person name="Nordborg M."/>
            <person name="Gaut B.S."/>
            <person name="Lysak M.A."/>
            <person name="Jenkins J."/>
            <person name="Grimwood J."/>
            <person name="Chapman J."/>
            <person name="Prochnik S."/>
            <person name="Shu S."/>
            <person name="Rokhsar D."/>
            <person name="Schmutz J."/>
            <person name="Weigel D."/>
            <person name="Wright S.I."/>
        </authorList>
    </citation>
    <scope>NUCLEOTIDE SEQUENCE [LARGE SCALE GENOMIC DNA]</scope>
    <source>
        <strain evidence="9">cv. Monte Gargano</strain>
    </source>
</reference>
<proteinExistence type="predicted"/>
<comment type="subcellular location">
    <subcellularLocation>
        <location evidence="1">Nucleus</location>
    </subcellularLocation>
</comment>
<evidence type="ECO:0000256" key="5">
    <source>
        <dbReference type="ARBA" id="ARBA00023242"/>
    </source>
</evidence>
<dbReference type="Proteomes" id="UP000029121">
    <property type="component" value="Unassembled WGS sequence"/>
</dbReference>
<sequence length="314" mass="35573">MSTRPKKLSLIPDPTRRKASFKKRKRGIQKKLDEITTLCDVKACAVINSPFEKNPVVWPSKEGIKEVVSEFQQVPEYKRYTYMVNLETYLKERIGKATESLRKLREENYESQLKQIMFDCLIGTMKVQSCNPMGYDNLIGYIDSYLKRIEVSMQLHAENGESSSLPPPPASVDGVDPPAVHEHAGPSNELHGYFPYDNMNLNLSNHEVPVQHQVLTQNQNQQGPVQYNPLINFNDETAHRFSGMSLHQNMSQDPYQGMYQQSSFMNLLAALPQQMGYVGEHAHVPYQQQPTIDLAATGHMPVITTTMTNTSTPA</sequence>
<keyword evidence="2" id="KW-0805">Transcription regulation</keyword>
<evidence type="ECO:0000313" key="9">
    <source>
        <dbReference type="Proteomes" id="UP000029121"/>
    </source>
</evidence>
<dbReference type="OrthoDB" id="1101012at2759"/>
<dbReference type="eggNOG" id="KOG0014">
    <property type="taxonomic scope" value="Eukaryota"/>
</dbReference>
<evidence type="ECO:0000256" key="1">
    <source>
        <dbReference type="ARBA" id="ARBA00004123"/>
    </source>
</evidence>
<gene>
    <name evidence="8" type="ORF">CARUB_v10011611mg</name>
</gene>
<dbReference type="KEGG" id="crb:17898048"/>
<name>R0I9H8_9BRAS</name>
<dbReference type="InterPro" id="IPR033897">
    <property type="entry name" value="SRF-like_MADS-box"/>
</dbReference>
<keyword evidence="9" id="KW-1185">Reference proteome</keyword>
<dbReference type="STRING" id="81985.R0I9H8"/>
<keyword evidence="3" id="KW-0238">DNA-binding</keyword>
<dbReference type="SMART" id="SM00432">
    <property type="entry name" value="MADS"/>
    <property type="match status" value="1"/>
</dbReference>
<keyword evidence="5" id="KW-0539">Nucleus</keyword>
<dbReference type="GO" id="GO:0045944">
    <property type="term" value="P:positive regulation of transcription by RNA polymerase II"/>
    <property type="evidence" value="ECO:0007669"/>
    <property type="project" value="InterPro"/>
</dbReference>
<evidence type="ECO:0000256" key="4">
    <source>
        <dbReference type="ARBA" id="ARBA00023163"/>
    </source>
</evidence>
<evidence type="ECO:0000256" key="6">
    <source>
        <dbReference type="SAM" id="MobiDB-lite"/>
    </source>
</evidence>
<accession>R0I9H8</accession>
<feature type="non-terminal residue" evidence="8">
    <location>
        <position position="314"/>
    </location>
</feature>
<dbReference type="PROSITE" id="PS50066">
    <property type="entry name" value="MADS_BOX_2"/>
    <property type="match status" value="1"/>
</dbReference>
<feature type="region of interest" description="Disordered" evidence="6">
    <location>
        <begin position="158"/>
        <end position="177"/>
    </location>
</feature>
<feature type="domain" description="MADS-box" evidence="7">
    <location>
        <begin position="1"/>
        <end position="49"/>
    </location>
</feature>
<dbReference type="FunFam" id="3.40.1810.10:FF:000024">
    <property type="entry name" value="Agamous-like MADS-box protein AGL80"/>
    <property type="match status" value="1"/>
</dbReference>
<evidence type="ECO:0000256" key="2">
    <source>
        <dbReference type="ARBA" id="ARBA00023015"/>
    </source>
</evidence>
<protein>
    <recommendedName>
        <fullName evidence="7">MADS-box domain-containing protein</fullName>
    </recommendedName>
</protein>
<dbReference type="SUPFAM" id="SSF55455">
    <property type="entry name" value="SRF-like"/>
    <property type="match status" value="1"/>
</dbReference>
<dbReference type="GO" id="GO:0046983">
    <property type="term" value="F:protein dimerization activity"/>
    <property type="evidence" value="ECO:0007669"/>
    <property type="project" value="InterPro"/>
</dbReference>
<dbReference type="InterPro" id="IPR002100">
    <property type="entry name" value="TF_MADSbox"/>
</dbReference>
<keyword evidence="4" id="KW-0804">Transcription</keyword>
<organism evidence="8 9">
    <name type="scientific">Capsella rubella</name>
    <dbReference type="NCBI Taxonomy" id="81985"/>
    <lineage>
        <taxon>Eukaryota</taxon>
        <taxon>Viridiplantae</taxon>
        <taxon>Streptophyta</taxon>
        <taxon>Embryophyta</taxon>
        <taxon>Tracheophyta</taxon>
        <taxon>Spermatophyta</taxon>
        <taxon>Magnoliopsida</taxon>
        <taxon>eudicotyledons</taxon>
        <taxon>Gunneridae</taxon>
        <taxon>Pentapetalae</taxon>
        <taxon>rosids</taxon>
        <taxon>malvids</taxon>
        <taxon>Brassicales</taxon>
        <taxon>Brassicaceae</taxon>
        <taxon>Camelineae</taxon>
        <taxon>Capsella</taxon>
    </lineage>
</organism>
<dbReference type="GO" id="GO:0000981">
    <property type="term" value="F:DNA-binding transcription factor activity, RNA polymerase II-specific"/>
    <property type="evidence" value="ECO:0007669"/>
    <property type="project" value="InterPro"/>
</dbReference>
<evidence type="ECO:0000256" key="3">
    <source>
        <dbReference type="ARBA" id="ARBA00023125"/>
    </source>
</evidence>
<dbReference type="AlphaFoldDB" id="R0I9H8"/>
<evidence type="ECO:0000259" key="7">
    <source>
        <dbReference type="PROSITE" id="PS50066"/>
    </source>
</evidence>
<dbReference type="Gene3D" id="3.40.1810.10">
    <property type="entry name" value="Transcription factor, MADS-box"/>
    <property type="match status" value="1"/>
</dbReference>